<dbReference type="Pfam" id="PF00565">
    <property type="entry name" value="SNase"/>
    <property type="match status" value="1"/>
</dbReference>
<dbReference type="Gene3D" id="2.40.50.90">
    <property type="match status" value="1"/>
</dbReference>
<gene>
    <name evidence="2" type="ORF">Q73A0000_07895</name>
</gene>
<dbReference type="PROSITE" id="PS50830">
    <property type="entry name" value="TNASE_3"/>
    <property type="match status" value="1"/>
</dbReference>
<dbReference type="EMBL" id="CP040442">
    <property type="protein sequence ID" value="QOW10294.1"/>
    <property type="molecule type" value="Genomic_DNA"/>
</dbReference>
<protein>
    <recommendedName>
        <fullName evidence="1">TNase-like domain-containing protein</fullName>
    </recommendedName>
</protein>
<evidence type="ECO:0000313" key="2">
    <source>
        <dbReference type="EMBL" id="QOW10294.1"/>
    </source>
</evidence>
<dbReference type="Proteomes" id="UP000594195">
    <property type="component" value="Chromosome"/>
</dbReference>
<keyword evidence="3" id="KW-1185">Reference proteome</keyword>
<name>A0A7M2Y9F1_9FLAO</name>
<dbReference type="AlphaFoldDB" id="A0A7M2Y9F1"/>
<feature type="domain" description="TNase-like" evidence="1">
    <location>
        <begin position="88"/>
        <end position="236"/>
    </location>
</feature>
<proteinExistence type="predicted"/>
<organism evidence="2 3">
    <name type="scientific">Kaistella flava</name>
    <name type="common">ex Peng et al. 2021</name>
    <dbReference type="NCBI Taxonomy" id="2038776"/>
    <lineage>
        <taxon>Bacteria</taxon>
        <taxon>Pseudomonadati</taxon>
        <taxon>Bacteroidota</taxon>
        <taxon>Flavobacteriia</taxon>
        <taxon>Flavobacteriales</taxon>
        <taxon>Weeksellaceae</taxon>
        <taxon>Chryseobacterium group</taxon>
        <taxon>Kaistella</taxon>
    </lineage>
</organism>
<dbReference type="InterPro" id="IPR016071">
    <property type="entry name" value="Staphylococal_nuclease_OB-fold"/>
</dbReference>
<evidence type="ECO:0000313" key="3">
    <source>
        <dbReference type="Proteomes" id="UP000594195"/>
    </source>
</evidence>
<dbReference type="InterPro" id="IPR035437">
    <property type="entry name" value="SNase_OB-fold_sf"/>
</dbReference>
<dbReference type="SUPFAM" id="SSF50199">
    <property type="entry name" value="Staphylococcal nuclease"/>
    <property type="match status" value="1"/>
</dbReference>
<reference evidence="2 3" key="1">
    <citation type="submission" date="2019-05" db="EMBL/GenBank/DDBJ databases">
        <title>Chryseobacterium sp. isolated from King George Island, maritime Antarctica.</title>
        <authorList>
            <person name="Peng X."/>
        </authorList>
    </citation>
    <scope>NUCLEOTIDE SEQUENCE [LARGE SCALE GENOMIC DNA]</scope>
    <source>
        <strain evidence="2 3">7-3A</strain>
    </source>
</reference>
<dbReference type="KEGG" id="kfa:Q73A0000_07895"/>
<sequence length="240" mass="27745">MSYVANSSDILHKTFLSCHDIKFLKLEMNKKHCCLDSYKFLHLSLHEQYIKYCKPMKYKASTPNERASKGNASENPSFKYFQIPGICTETFWIIERVLDGDSLIVKEEFGKDTKEIRLYGLDAPEVHLSRKMREDEAKSRIPAGLLLQYGLMSLDYVLQIAPPGTRITILTERKNQLDFWLRQLAYVILPSGECLNELLIANGWAKASHSYYCSMNAEYQSLNFHAKLNKNGIYLHTNIF</sequence>
<accession>A0A7M2Y9F1</accession>
<evidence type="ECO:0000259" key="1">
    <source>
        <dbReference type="PROSITE" id="PS50830"/>
    </source>
</evidence>